<feature type="domain" description="DUF1653" evidence="1">
    <location>
        <begin position="8"/>
        <end position="72"/>
    </location>
</feature>
<dbReference type="EMBL" id="DXBS01000017">
    <property type="protein sequence ID" value="HIZ23997.1"/>
    <property type="molecule type" value="Genomic_DNA"/>
</dbReference>
<reference evidence="2" key="1">
    <citation type="journal article" date="2021" name="PeerJ">
        <title>Extensive microbial diversity within the chicken gut microbiome revealed by metagenomics and culture.</title>
        <authorList>
            <person name="Gilroy R."/>
            <person name="Ravi A."/>
            <person name="Getino M."/>
            <person name="Pursley I."/>
            <person name="Horton D.L."/>
            <person name="Alikhan N.F."/>
            <person name="Baker D."/>
            <person name="Gharbi K."/>
            <person name="Hall N."/>
            <person name="Watson M."/>
            <person name="Adriaenssens E.M."/>
            <person name="Foster-Nyarko E."/>
            <person name="Jarju S."/>
            <person name="Secka A."/>
            <person name="Antonio M."/>
            <person name="Oren A."/>
            <person name="Chaudhuri R.R."/>
            <person name="La Ragione R."/>
            <person name="Hildebrand F."/>
            <person name="Pallen M.J."/>
        </authorList>
    </citation>
    <scope>NUCLEOTIDE SEQUENCE</scope>
    <source>
        <strain evidence="2">CHK33-5263</strain>
    </source>
</reference>
<dbReference type="Pfam" id="PF07866">
    <property type="entry name" value="DUF1653"/>
    <property type="match status" value="1"/>
</dbReference>
<name>A0A9D2DVF3_9FIRM</name>
<protein>
    <submittedName>
        <fullName evidence="2">DUF1653 domain-containing protein</fullName>
    </submittedName>
</protein>
<dbReference type="Proteomes" id="UP000824044">
    <property type="component" value="Unassembled WGS sequence"/>
</dbReference>
<dbReference type="Gene3D" id="2.30.30.320">
    <property type="entry name" value="DUF1653-like domain"/>
    <property type="match status" value="1"/>
</dbReference>
<evidence type="ECO:0000259" key="1">
    <source>
        <dbReference type="Pfam" id="PF07866"/>
    </source>
</evidence>
<comment type="caution">
    <text evidence="2">The sequence shown here is derived from an EMBL/GenBank/DDBJ whole genome shotgun (WGS) entry which is preliminary data.</text>
</comment>
<sequence length="77" mass="9250">MRELVVHGVYRHFKGRLYYVEGTAIHSETGETYVVYRQLYGERQCYLRPLGMFLSEVDREKYPHAAQKYRFEEVNEG</sequence>
<dbReference type="InterPro" id="IPR037135">
    <property type="entry name" value="DUF1653-like_dom_sf"/>
</dbReference>
<accession>A0A9D2DVF3</accession>
<reference evidence="2" key="2">
    <citation type="submission" date="2021-04" db="EMBL/GenBank/DDBJ databases">
        <authorList>
            <person name="Gilroy R."/>
        </authorList>
    </citation>
    <scope>NUCLEOTIDE SEQUENCE</scope>
    <source>
        <strain evidence="2">CHK33-5263</strain>
    </source>
</reference>
<organism evidence="2 3">
    <name type="scientific">Candidatus Gallimonas intestinigallinarum</name>
    <dbReference type="NCBI Taxonomy" id="2838604"/>
    <lineage>
        <taxon>Bacteria</taxon>
        <taxon>Bacillati</taxon>
        <taxon>Bacillota</taxon>
        <taxon>Clostridia</taxon>
        <taxon>Candidatus Gallimonas</taxon>
    </lineage>
</organism>
<gene>
    <name evidence="2" type="ORF">H9812_00760</name>
</gene>
<evidence type="ECO:0000313" key="2">
    <source>
        <dbReference type="EMBL" id="HIZ23997.1"/>
    </source>
</evidence>
<evidence type="ECO:0000313" key="3">
    <source>
        <dbReference type="Proteomes" id="UP000824044"/>
    </source>
</evidence>
<proteinExistence type="predicted"/>
<dbReference type="InterPro" id="IPR023387">
    <property type="entry name" value="DUF1653-like_dom"/>
</dbReference>
<dbReference type="AlphaFoldDB" id="A0A9D2DVF3"/>